<evidence type="ECO:0000256" key="3">
    <source>
        <dbReference type="ARBA" id="ARBA00022737"/>
    </source>
</evidence>
<dbReference type="Pfam" id="PF13912">
    <property type="entry name" value="zf-C2H2_6"/>
    <property type="match status" value="2"/>
</dbReference>
<evidence type="ECO:0000313" key="13">
    <source>
        <dbReference type="Proteomes" id="UP000077755"/>
    </source>
</evidence>
<dbReference type="SUPFAM" id="SSF57667">
    <property type="entry name" value="beta-beta-alpha zinc fingers"/>
    <property type="match status" value="1"/>
</dbReference>
<keyword evidence="7" id="KW-0804">Transcription</keyword>
<evidence type="ECO:0000256" key="9">
    <source>
        <dbReference type="PROSITE-ProRule" id="PRU00042"/>
    </source>
</evidence>
<protein>
    <recommendedName>
        <fullName evidence="11">C2H2-type domain-containing protein</fullName>
    </recommendedName>
</protein>
<keyword evidence="6" id="KW-0805">Transcription regulation</keyword>
<keyword evidence="5" id="KW-0862">Zinc</keyword>
<evidence type="ECO:0000313" key="12">
    <source>
        <dbReference type="EMBL" id="WOH02213.1"/>
    </source>
</evidence>
<dbReference type="SMART" id="SM00355">
    <property type="entry name" value="ZnF_C2H2"/>
    <property type="match status" value="2"/>
</dbReference>
<evidence type="ECO:0000256" key="8">
    <source>
        <dbReference type="ARBA" id="ARBA00023242"/>
    </source>
</evidence>
<evidence type="ECO:0000256" key="1">
    <source>
        <dbReference type="ARBA" id="ARBA00004123"/>
    </source>
</evidence>
<dbReference type="PANTHER" id="PTHR26374:SF379">
    <property type="entry name" value="ZINC FINGER PROTEIN ZAT12"/>
    <property type="match status" value="1"/>
</dbReference>
<feature type="domain" description="C2H2-type" evidence="11">
    <location>
        <begin position="78"/>
        <end position="105"/>
    </location>
</feature>
<reference evidence="12" key="2">
    <citation type="submission" date="2022-03" db="EMBL/GenBank/DDBJ databases">
        <title>Draft title - Genomic analysis of global carrot germplasm unveils the trajectory of domestication and the origin of high carotenoid orange carrot.</title>
        <authorList>
            <person name="Iorizzo M."/>
            <person name="Ellison S."/>
            <person name="Senalik D."/>
            <person name="Macko-Podgorni A."/>
            <person name="Grzebelus D."/>
            <person name="Bostan H."/>
            <person name="Rolling W."/>
            <person name="Curaba J."/>
            <person name="Simon P."/>
        </authorList>
    </citation>
    <scope>NUCLEOTIDE SEQUENCE</scope>
    <source>
        <tissue evidence="12">Leaf</tissue>
    </source>
</reference>
<evidence type="ECO:0000256" key="10">
    <source>
        <dbReference type="SAM" id="MobiDB-lite"/>
    </source>
</evidence>
<dbReference type="GO" id="GO:0008270">
    <property type="term" value="F:zinc ion binding"/>
    <property type="evidence" value="ECO:0007669"/>
    <property type="project" value="UniProtKB-KW"/>
</dbReference>
<evidence type="ECO:0000256" key="4">
    <source>
        <dbReference type="ARBA" id="ARBA00022771"/>
    </source>
</evidence>
<keyword evidence="13" id="KW-1185">Reference proteome</keyword>
<evidence type="ECO:0000256" key="2">
    <source>
        <dbReference type="ARBA" id="ARBA00022723"/>
    </source>
</evidence>
<reference evidence="12" key="1">
    <citation type="journal article" date="2016" name="Nat. Genet.">
        <title>A high-quality carrot genome assembly provides new insights into carotenoid accumulation and asterid genome evolution.</title>
        <authorList>
            <person name="Iorizzo M."/>
            <person name="Ellison S."/>
            <person name="Senalik D."/>
            <person name="Zeng P."/>
            <person name="Satapoomin P."/>
            <person name="Huang J."/>
            <person name="Bowman M."/>
            <person name="Iovene M."/>
            <person name="Sanseverino W."/>
            <person name="Cavagnaro P."/>
            <person name="Yildiz M."/>
            <person name="Macko-Podgorni A."/>
            <person name="Moranska E."/>
            <person name="Grzebelus E."/>
            <person name="Grzebelus D."/>
            <person name="Ashrafi H."/>
            <person name="Zheng Z."/>
            <person name="Cheng S."/>
            <person name="Spooner D."/>
            <person name="Van Deynze A."/>
            <person name="Simon P."/>
        </authorList>
    </citation>
    <scope>NUCLEOTIDE SEQUENCE</scope>
    <source>
        <tissue evidence="12">Leaf</tissue>
    </source>
</reference>
<evidence type="ECO:0000256" key="5">
    <source>
        <dbReference type="ARBA" id="ARBA00022833"/>
    </source>
</evidence>
<dbReference type="Proteomes" id="UP000077755">
    <property type="component" value="Chromosome 5"/>
</dbReference>
<sequence length="165" mass="18114">MKRFYNTDNVERFAMANCAMISNRAESKSSQAAQIFTCKTCQRSFASFQALGGHTASHKRPKLGGGDTEAEKQLPKPHRCSVCSAEFWTGQALGGHMRKHRAAKILGTNESCNNNNNASSVTSSDGHYDLDLKMKMVSSDCYGKRVLGLDLNLSPEANELKIFGF</sequence>
<accession>A0AAF1B2J5</accession>
<feature type="region of interest" description="Disordered" evidence="10">
    <location>
        <begin position="52"/>
        <end position="73"/>
    </location>
</feature>
<dbReference type="PANTHER" id="PTHR26374">
    <property type="entry name" value="ZINC FINGER PROTEIN ZAT5"/>
    <property type="match status" value="1"/>
</dbReference>
<keyword evidence="8" id="KW-0539">Nucleus</keyword>
<feature type="domain" description="C2H2-type" evidence="11">
    <location>
        <begin position="36"/>
        <end position="63"/>
    </location>
</feature>
<keyword evidence="4 9" id="KW-0863">Zinc-finger</keyword>
<dbReference type="EMBL" id="CP093347">
    <property type="protein sequence ID" value="WOH02213.1"/>
    <property type="molecule type" value="Genomic_DNA"/>
</dbReference>
<organism evidence="12 13">
    <name type="scientific">Daucus carota subsp. sativus</name>
    <name type="common">Carrot</name>
    <dbReference type="NCBI Taxonomy" id="79200"/>
    <lineage>
        <taxon>Eukaryota</taxon>
        <taxon>Viridiplantae</taxon>
        <taxon>Streptophyta</taxon>
        <taxon>Embryophyta</taxon>
        <taxon>Tracheophyta</taxon>
        <taxon>Spermatophyta</taxon>
        <taxon>Magnoliopsida</taxon>
        <taxon>eudicotyledons</taxon>
        <taxon>Gunneridae</taxon>
        <taxon>Pentapetalae</taxon>
        <taxon>asterids</taxon>
        <taxon>campanulids</taxon>
        <taxon>Apiales</taxon>
        <taxon>Apiaceae</taxon>
        <taxon>Apioideae</taxon>
        <taxon>Scandiceae</taxon>
        <taxon>Daucinae</taxon>
        <taxon>Daucus</taxon>
        <taxon>Daucus sect. Daucus</taxon>
    </lineage>
</organism>
<keyword evidence="2" id="KW-0479">Metal-binding</keyword>
<evidence type="ECO:0000259" key="11">
    <source>
        <dbReference type="PROSITE" id="PS50157"/>
    </source>
</evidence>
<dbReference type="GO" id="GO:0010200">
    <property type="term" value="P:response to chitin"/>
    <property type="evidence" value="ECO:0007669"/>
    <property type="project" value="TreeGrafter"/>
</dbReference>
<name>A0AAF1B2J5_DAUCS</name>
<dbReference type="InterPro" id="IPR036236">
    <property type="entry name" value="Znf_C2H2_sf"/>
</dbReference>
<evidence type="ECO:0000256" key="7">
    <source>
        <dbReference type="ARBA" id="ARBA00023163"/>
    </source>
</evidence>
<evidence type="ECO:0000256" key="6">
    <source>
        <dbReference type="ARBA" id="ARBA00023015"/>
    </source>
</evidence>
<dbReference type="AlphaFoldDB" id="A0AAF1B2J5"/>
<gene>
    <name evidence="12" type="ORF">DCAR_0521602</name>
</gene>
<dbReference type="PROSITE" id="PS50157">
    <property type="entry name" value="ZINC_FINGER_C2H2_2"/>
    <property type="match status" value="2"/>
</dbReference>
<dbReference type="GO" id="GO:0005634">
    <property type="term" value="C:nucleus"/>
    <property type="evidence" value="ECO:0007669"/>
    <property type="project" value="UniProtKB-SubCell"/>
</dbReference>
<dbReference type="PROSITE" id="PS00028">
    <property type="entry name" value="ZINC_FINGER_C2H2_1"/>
    <property type="match status" value="2"/>
</dbReference>
<dbReference type="InterPro" id="IPR013087">
    <property type="entry name" value="Znf_C2H2_type"/>
</dbReference>
<keyword evidence="3" id="KW-0677">Repeat</keyword>
<proteinExistence type="predicted"/>
<comment type="subcellular location">
    <subcellularLocation>
        <location evidence="1">Nucleus</location>
    </subcellularLocation>
</comment>
<dbReference type="Gene3D" id="3.30.160.60">
    <property type="entry name" value="Classic Zinc Finger"/>
    <property type="match status" value="1"/>
</dbReference>